<accession>A0A6M3KI71</accession>
<dbReference type="EMBL" id="MT141508">
    <property type="protein sequence ID" value="QJA63892.1"/>
    <property type="molecule type" value="Genomic_DNA"/>
</dbReference>
<sequence>MRFDLWETERAKAQIVEGGLLALLADARNGKPSLKVWKPKAKKPHINYYFKTVEERDKYLQNAIQSHKDHQVRVENRKADRKGTPEMLDSVKIGAIFHFSWGYDQTNVDFYQVVERSGYMLTLREICGKTADKETGNGMADYVVAVKDAFVKDLKPFKKKLQFIRGTPYITMKSYGWCSLWDGQPCYRSWYA</sequence>
<proteinExistence type="predicted"/>
<dbReference type="AlphaFoldDB" id="A0A6M3KI71"/>
<dbReference type="EMBL" id="MT142467">
    <property type="protein sequence ID" value="QJA81703.1"/>
    <property type="molecule type" value="Genomic_DNA"/>
</dbReference>
<reference evidence="2" key="1">
    <citation type="submission" date="2020-03" db="EMBL/GenBank/DDBJ databases">
        <title>The deep terrestrial virosphere.</title>
        <authorList>
            <person name="Holmfeldt K."/>
            <person name="Nilsson E."/>
            <person name="Simone D."/>
            <person name="Lopez-Fernandez M."/>
            <person name="Wu X."/>
            <person name="de Brujin I."/>
            <person name="Lundin D."/>
            <person name="Andersson A."/>
            <person name="Bertilsson S."/>
            <person name="Dopson M."/>
        </authorList>
    </citation>
    <scope>NUCLEOTIDE SEQUENCE</scope>
    <source>
        <strain evidence="2">MM415A00502</strain>
        <strain evidence="1">MM415B00571</strain>
    </source>
</reference>
<gene>
    <name evidence="2" type="ORF">MM415A00502_0027</name>
    <name evidence="1" type="ORF">MM415B00571_0038</name>
</gene>
<protein>
    <submittedName>
        <fullName evidence="2">Uncharacterized protein</fullName>
    </submittedName>
</protein>
<evidence type="ECO:0000313" key="1">
    <source>
        <dbReference type="EMBL" id="QJA63892.1"/>
    </source>
</evidence>
<name>A0A6M3KI71_9ZZZZ</name>
<evidence type="ECO:0000313" key="2">
    <source>
        <dbReference type="EMBL" id="QJA81703.1"/>
    </source>
</evidence>
<organism evidence="2">
    <name type="scientific">viral metagenome</name>
    <dbReference type="NCBI Taxonomy" id="1070528"/>
    <lineage>
        <taxon>unclassified sequences</taxon>
        <taxon>metagenomes</taxon>
        <taxon>organismal metagenomes</taxon>
    </lineage>
</organism>